<feature type="transmembrane region" description="Helical" evidence="1">
    <location>
        <begin position="20"/>
        <end position="37"/>
    </location>
</feature>
<reference evidence="2" key="1">
    <citation type="submission" date="2018-02" db="EMBL/GenBank/DDBJ databases">
        <authorList>
            <person name="Kim S.-K."/>
            <person name="Jung H.-I."/>
            <person name="Lee S.-W."/>
        </authorList>
    </citation>
    <scope>NUCLEOTIDE SEQUENCE</scope>
    <source>
        <strain evidence="2">SK3146</strain>
    </source>
</reference>
<dbReference type="Proteomes" id="UP001057134">
    <property type="component" value="Chromosome"/>
</dbReference>
<evidence type="ECO:0000256" key="1">
    <source>
        <dbReference type="SAM" id="Phobius"/>
    </source>
</evidence>
<sequence length="135" mass="15126">MHTIVHMVHQFNESMEGKRFSAFWMNAVGVMAAGAFVRAHSAKPWSRPILALQQTVTVRLVEESHAMAAILSIFEEYGIQVESASALDEGQRAALEAPVSHVRFRIRADQLETVLAALEQIVRMKQVLWVEAKGR</sequence>
<evidence type="ECO:0000313" key="3">
    <source>
        <dbReference type="Proteomes" id="UP001057134"/>
    </source>
</evidence>
<evidence type="ECO:0000313" key="2">
    <source>
        <dbReference type="EMBL" id="UQZ83283.1"/>
    </source>
</evidence>
<proteinExistence type="predicted"/>
<evidence type="ECO:0008006" key="4">
    <source>
        <dbReference type="Google" id="ProtNLM"/>
    </source>
</evidence>
<dbReference type="RefSeq" id="WP_249865334.1">
    <property type="nucleotide sequence ID" value="NZ_CP027059.1"/>
</dbReference>
<keyword evidence="1" id="KW-0812">Transmembrane</keyword>
<gene>
    <name evidence="2" type="ORF">SK3146_02467</name>
</gene>
<organism evidence="2 3">
    <name type="scientific">Paenibacillus konkukensis</name>
    <dbReference type="NCBI Taxonomy" id="2020716"/>
    <lineage>
        <taxon>Bacteria</taxon>
        <taxon>Bacillati</taxon>
        <taxon>Bacillota</taxon>
        <taxon>Bacilli</taxon>
        <taxon>Bacillales</taxon>
        <taxon>Paenibacillaceae</taxon>
        <taxon>Paenibacillus</taxon>
    </lineage>
</organism>
<name>A0ABY4RM97_9BACL</name>
<keyword evidence="1" id="KW-1133">Transmembrane helix</keyword>
<keyword evidence="1" id="KW-0472">Membrane</keyword>
<keyword evidence="3" id="KW-1185">Reference proteome</keyword>
<reference evidence="2" key="2">
    <citation type="journal article" date="2021" name="J Anim Sci Technol">
        <title>Complete genome sequence of Paenibacillus konkukensis sp. nov. SK3146 as a potential probiotic strain.</title>
        <authorList>
            <person name="Jung H.I."/>
            <person name="Park S."/>
            <person name="Niu K.M."/>
            <person name="Lee S.W."/>
            <person name="Kothari D."/>
            <person name="Yi K.J."/>
            <person name="Kim S.K."/>
        </authorList>
    </citation>
    <scope>NUCLEOTIDE SEQUENCE</scope>
    <source>
        <strain evidence="2">SK3146</strain>
    </source>
</reference>
<accession>A0ABY4RM97</accession>
<protein>
    <recommendedName>
        <fullName evidence="4">ACT domain-containing protein</fullName>
    </recommendedName>
</protein>
<dbReference type="EMBL" id="CP027059">
    <property type="protein sequence ID" value="UQZ83283.1"/>
    <property type="molecule type" value="Genomic_DNA"/>
</dbReference>